<dbReference type="PATRIC" id="fig|1391654.3.peg.2535"/>
<dbReference type="SUPFAM" id="SSF46785">
    <property type="entry name" value="Winged helix' DNA-binding domain"/>
    <property type="match status" value="1"/>
</dbReference>
<sequence>MAKHHLDDIDLRMLEILQREGRISNAELAERVHLSPAPCLRRLQRLEAEGFIERYQARLDPRKVGLGLQAFVRVQLEKHDAKTVEKFSQHVMRWSEVVACFALTGDLDYLLHVYVADLDDFARFMNKVLNAGTVADINSSFVLNTVKQVSALPLASPDTDEEKPKRRASRNGRSPGSDS</sequence>
<dbReference type="Pfam" id="PF13412">
    <property type="entry name" value="HTH_24"/>
    <property type="match status" value="1"/>
</dbReference>
<dbReference type="PROSITE" id="PS50956">
    <property type="entry name" value="HTH_ASNC_2"/>
    <property type="match status" value="1"/>
</dbReference>
<dbReference type="PANTHER" id="PTHR30154">
    <property type="entry name" value="LEUCINE-RESPONSIVE REGULATORY PROTEIN"/>
    <property type="match status" value="1"/>
</dbReference>
<dbReference type="Proteomes" id="UP000064967">
    <property type="component" value="Chromosome"/>
</dbReference>
<dbReference type="KEGG" id="llu:AKJ09_02495"/>
<evidence type="ECO:0000256" key="1">
    <source>
        <dbReference type="ARBA" id="ARBA00023015"/>
    </source>
</evidence>
<feature type="domain" description="HTH asnC-type" evidence="5">
    <location>
        <begin position="6"/>
        <end position="67"/>
    </location>
</feature>
<dbReference type="STRING" id="1391654.AKJ09_02495"/>
<dbReference type="AlphaFoldDB" id="A0A0K1PR29"/>
<reference evidence="6 7" key="1">
    <citation type="submission" date="2015-08" db="EMBL/GenBank/DDBJ databases">
        <authorList>
            <person name="Babu N.S."/>
            <person name="Beckwith C.J."/>
            <person name="Beseler K.G."/>
            <person name="Brison A."/>
            <person name="Carone J.V."/>
            <person name="Caskin T.P."/>
            <person name="Diamond M."/>
            <person name="Durham M.E."/>
            <person name="Foxe J.M."/>
            <person name="Go M."/>
            <person name="Henderson B.A."/>
            <person name="Jones I.B."/>
            <person name="McGettigan J.A."/>
            <person name="Micheletti S.J."/>
            <person name="Nasrallah M.E."/>
            <person name="Ortiz D."/>
            <person name="Piller C.R."/>
            <person name="Privatt S.R."/>
            <person name="Schneider S.L."/>
            <person name="Sharp S."/>
            <person name="Smith T.C."/>
            <person name="Stanton J.D."/>
            <person name="Ullery H.E."/>
            <person name="Wilson R.J."/>
            <person name="Serrano M.G."/>
            <person name="Buck G."/>
            <person name="Lee V."/>
            <person name="Wang Y."/>
            <person name="Carvalho R."/>
            <person name="Voegtly L."/>
            <person name="Shi R."/>
            <person name="Duckworth R."/>
            <person name="Johnson A."/>
            <person name="Loviza R."/>
            <person name="Walstead R."/>
            <person name="Shah Z."/>
            <person name="Kiflezghi M."/>
            <person name="Wade K."/>
            <person name="Ball S.L."/>
            <person name="Bradley K.W."/>
            <person name="Asai D.J."/>
            <person name="Bowman C.A."/>
            <person name="Russell D.A."/>
            <person name="Pope W.H."/>
            <person name="Jacobs-Sera D."/>
            <person name="Hendrix R.W."/>
            <person name="Hatfull G.F."/>
        </authorList>
    </citation>
    <scope>NUCLEOTIDE SEQUENCE [LARGE SCALE GENOMIC DNA]</scope>
    <source>
        <strain evidence="6 7">DSM 27648</strain>
    </source>
</reference>
<keyword evidence="7" id="KW-1185">Reference proteome</keyword>
<dbReference type="RefSeq" id="WP_146647212.1">
    <property type="nucleotide sequence ID" value="NZ_CP012333.1"/>
</dbReference>
<dbReference type="InterPro" id="IPR036388">
    <property type="entry name" value="WH-like_DNA-bd_sf"/>
</dbReference>
<evidence type="ECO:0000256" key="3">
    <source>
        <dbReference type="ARBA" id="ARBA00023163"/>
    </source>
</evidence>
<keyword evidence="1" id="KW-0805">Transcription regulation</keyword>
<name>A0A0K1PR29_9BACT</name>
<dbReference type="Gene3D" id="1.10.10.10">
    <property type="entry name" value="Winged helix-like DNA-binding domain superfamily/Winged helix DNA-binding domain"/>
    <property type="match status" value="1"/>
</dbReference>
<dbReference type="PRINTS" id="PR00033">
    <property type="entry name" value="HTHASNC"/>
</dbReference>
<evidence type="ECO:0000313" key="6">
    <source>
        <dbReference type="EMBL" id="AKU95831.1"/>
    </source>
</evidence>
<dbReference type="InterPro" id="IPR000485">
    <property type="entry name" value="AsnC-type_HTH_dom"/>
</dbReference>
<dbReference type="InterPro" id="IPR019888">
    <property type="entry name" value="Tscrpt_reg_AsnC-like"/>
</dbReference>
<keyword evidence="3" id="KW-0804">Transcription</keyword>
<dbReference type="GO" id="GO:0005829">
    <property type="term" value="C:cytosol"/>
    <property type="evidence" value="ECO:0007669"/>
    <property type="project" value="TreeGrafter"/>
</dbReference>
<dbReference type="GO" id="GO:0006355">
    <property type="term" value="P:regulation of DNA-templated transcription"/>
    <property type="evidence" value="ECO:0007669"/>
    <property type="project" value="UniProtKB-ARBA"/>
</dbReference>
<feature type="region of interest" description="Disordered" evidence="4">
    <location>
        <begin position="154"/>
        <end position="179"/>
    </location>
</feature>
<organism evidence="6 7">
    <name type="scientific">Labilithrix luteola</name>
    <dbReference type="NCBI Taxonomy" id="1391654"/>
    <lineage>
        <taxon>Bacteria</taxon>
        <taxon>Pseudomonadati</taxon>
        <taxon>Myxococcota</taxon>
        <taxon>Polyangia</taxon>
        <taxon>Polyangiales</taxon>
        <taxon>Labilitrichaceae</taxon>
        <taxon>Labilithrix</taxon>
    </lineage>
</organism>
<dbReference type="InterPro" id="IPR019887">
    <property type="entry name" value="Tscrpt_reg_AsnC/Lrp_C"/>
</dbReference>
<evidence type="ECO:0000256" key="2">
    <source>
        <dbReference type="ARBA" id="ARBA00023125"/>
    </source>
</evidence>
<evidence type="ECO:0000256" key="4">
    <source>
        <dbReference type="SAM" id="MobiDB-lite"/>
    </source>
</evidence>
<dbReference type="CDD" id="cd00090">
    <property type="entry name" value="HTH_ARSR"/>
    <property type="match status" value="1"/>
</dbReference>
<dbReference type="OrthoDB" id="9800326at2"/>
<proteinExistence type="predicted"/>
<dbReference type="InterPro" id="IPR011991">
    <property type="entry name" value="ArsR-like_HTH"/>
</dbReference>
<gene>
    <name evidence="6" type="ORF">AKJ09_02495</name>
</gene>
<dbReference type="GO" id="GO:0043200">
    <property type="term" value="P:response to amino acid"/>
    <property type="evidence" value="ECO:0007669"/>
    <property type="project" value="TreeGrafter"/>
</dbReference>
<dbReference type="PANTHER" id="PTHR30154:SF46">
    <property type="entry name" value="TRANSCRIPTIONAL REGULATORY PROTEIN"/>
    <property type="match status" value="1"/>
</dbReference>
<dbReference type="GO" id="GO:0043565">
    <property type="term" value="F:sequence-specific DNA binding"/>
    <property type="evidence" value="ECO:0007669"/>
    <property type="project" value="InterPro"/>
</dbReference>
<accession>A0A0K1PR29</accession>
<keyword evidence="2" id="KW-0238">DNA-binding</keyword>
<dbReference type="Gene3D" id="3.30.70.920">
    <property type="match status" value="1"/>
</dbReference>
<evidence type="ECO:0000259" key="5">
    <source>
        <dbReference type="PROSITE" id="PS50956"/>
    </source>
</evidence>
<dbReference type="InterPro" id="IPR036390">
    <property type="entry name" value="WH_DNA-bd_sf"/>
</dbReference>
<dbReference type="Pfam" id="PF01037">
    <property type="entry name" value="AsnC_trans_reg"/>
    <property type="match status" value="1"/>
</dbReference>
<evidence type="ECO:0000313" key="7">
    <source>
        <dbReference type="Proteomes" id="UP000064967"/>
    </source>
</evidence>
<dbReference type="SMART" id="SM00344">
    <property type="entry name" value="HTH_ASNC"/>
    <property type="match status" value="1"/>
</dbReference>
<protein>
    <submittedName>
        <fullName evidence="6">Transcriptional regulator, AsnC family</fullName>
    </submittedName>
</protein>
<dbReference type="EMBL" id="CP012333">
    <property type="protein sequence ID" value="AKU95831.1"/>
    <property type="molecule type" value="Genomic_DNA"/>
</dbReference>